<dbReference type="EMBL" id="GG662620">
    <property type="protein sequence ID" value="EAR84798.2"/>
    <property type="molecule type" value="Genomic_DNA"/>
</dbReference>
<evidence type="ECO:0000313" key="2">
    <source>
        <dbReference type="EMBL" id="EAR84798.2"/>
    </source>
</evidence>
<reference evidence="3" key="1">
    <citation type="journal article" date="2006" name="PLoS Biol.">
        <title>Macronuclear genome sequence of the ciliate Tetrahymena thermophila, a model eukaryote.</title>
        <authorList>
            <person name="Eisen J.A."/>
            <person name="Coyne R.S."/>
            <person name="Wu M."/>
            <person name="Wu D."/>
            <person name="Thiagarajan M."/>
            <person name="Wortman J.R."/>
            <person name="Badger J.H."/>
            <person name="Ren Q."/>
            <person name="Amedeo P."/>
            <person name="Jones K.M."/>
            <person name="Tallon L.J."/>
            <person name="Delcher A.L."/>
            <person name="Salzberg S.L."/>
            <person name="Silva J.C."/>
            <person name="Haas B.J."/>
            <person name="Majoros W.H."/>
            <person name="Farzad M."/>
            <person name="Carlton J.M."/>
            <person name="Smith R.K. Jr."/>
            <person name="Garg J."/>
            <person name="Pearlman R.E."/>
            <person name="Karrer K.M."/>
            <person name="Sun L."/>
            <person name="Manning G."/>
            <person name="Elde N.C."/>
            <person name="Turkewitz A.P."/>
            <person name="Asai D.J."/>
            <person name="Wilkes D.E."/>
            <person name="Wang Y."/>
            <person name="Cai H."/>
            <person name="Collins K."/>
            <person name="Stewart B.A."/>
            <person name="Lee S.R."/>
            <person name="Wilamowska K."/>
            <person name="Weinberg Z."/>
            <person name="Ruzzo W.L."/>
            <person name="Wloga D."/>
            <person name="Gaertig J."/>
            <person name="Frankel J."/>
            <person name="Tsao C.-C."/>
            <person name="Gorovsky M.A."/>
            <person name="Keeling P.J."/>
            <person name="Waller R.F."/>
            <person name="Patron N.J."/>
            <person name="Cherry J.M."/>
            <person name="Stover N.A."/>
            <person name="Krieger C.J."/>
            <person name="del Toro C."/>
            <person name="Ryder H.F."/>
            <person name="Williamson S.C."/>
            <person name="Barbeau R.A."/>
            <person name="Hamilton E.P."/>
            <person name="Orias E."/>
        </authorList>
    </citation>
    <scope>NUCLEOTIDE SEQUENCE [LARGE SCALE GENOMIC DNA]</scope>
    <source>
        <strain evidence="3">SB210</strain>
    </source>
</reference>
<dbReference type="InParanoid" id="I7M695"/>
<feature type="region of interest" description="Disordered" evidence="1">
    <location>
        <begin position="1"/>
        <end position="44"/>
    </location>
</feature>
<dbReference type="GeneID" id="7844801"/>
<evidence type="ECO:0000256" key="1">
    <source>
        <dbReference type="SAM" id="MobiDB-lite"/>
    </source>
</evidence>
<dbReference type="Proteomes" id="UP000009168">
    <property type="component" value="Unassembled WGS sequence"/>
</dbReference>
<accession>I7M695</accession>
<proteinExistence type="predicted"/>
<sequence length="229" mass="27670">MKYKKIKEKVQKSSESSPIIDKNIAKRKGDQGRPKKPSKELREEENKIKQISMNLSYLEEALIQNYGGFEFQNKIETKNKALNLIEKHFGLFYKQKFDEMLTERDQLLKMRIDPIEYNVVPLSSEYFLIKYTNNANKTIDLKLFLTIFLFFIFFKTDDNGYEEIFSYLKEIYKSINIDCKHIIENMNSNYIFQVIKPQQRIEIFKDFYKYMYQEMDRLLSQYQIKLVIQ</sequence>
<organism evidence="2 3">
    <name type="scientific">Tetrahymena thermophila (strain SB210)</name>
    <dbReference type="NCBI Taxonomy" id="312017"/>
    <lineage>
        <taxon>Eukaryota</taxon>
        <taxon>Sar</taxon>
        <taxon>Alveolata</taxon>
        <taxon>Ciliophora</taxon>
        <taxon>Intramacronucleata</taxon>
        <taxon>Oligohymenophorea</taxon>
        <taxon>Hymenostomatida</taxon>
        <taxon>Tetrahymenina</taxon>
        <taxon>Tetrahymenidae</taxon>
        <taxon>Tetrahymena</taxon>
    </lineage>
</organism>
<name>I7M695_TETTS</name>
<keyword evidence="3" id="KW-1185">Reference proteome</keyword>
<gene>
    <name evidence="2" type="ORF">TTHERM_00599870</name>
</gene>
<dbReference type="AlphaFoldDB" id="I7M695"/>
<evidence type="ECO:0000313" key="3">
    <source>
        <dbReference type="Proteomes" id="UP000009168"/>
    </source>
</evidence>
<feature type="compositionally biased region" description="Basic and acidic residues" evidence="1">
    <location>
        <begin position="23"/>
        <end position="44"/>
    </location>
</feature>
<dbReference type="RefSeq" id="XP_001032461.2">
    <property type="nucleotide sequence ID" value="XM_001032461.2"/>
</dbReference>
<dbReference type="KEGG" id="tet:TTHERM_00599870"/>
<protein>
    <submittedName>
        <fullName evidence="2">Uncharacterized protein</fullName>
    </submittedName>
</protein>